<proteinExistence type="predicted"/>
<evidence type="ECO:0000313" key="4">
    <source>
        <dbReference type="Proteomes" id="UP001292182"/>
    </source>
</evidence>
<dbReference type="EMBL" id="JAOBTW010000016">
    <property type="protein sequence ID" value="MDZ7283114.1"/>
    <property type="molecule type" value="Genomic_DNA"/>
</dbReference>
<dbReference type="InterPro" id="IPR018527">
    <property type="entry name" value="Rubredoxin_Fe_BS"/>
</dbReference>
<keyword evidence="1" id="KW-0479">Metal-binding</keyword>
<dbReference type="SMART" id="SM00507">
    <property type="entry name" value="HNHc"/>
    <property type="match status" value="1"/>
</dbReference>
<gene>
    <name evidence="3" type="ORF">N4G62_13885</name>
</gene>
<sequence>MSTYRFSNAERYAVFTVHAERCWLCGEPVGLLDMEVDHVVPESLAGTPELAEALKLLGLPASFDLNQFGNWMPAHRRCNRFKSDTVFQPSPLIQMVLQKAVGKAARAEKLHDGYVTNRKISMAINELLAAHEAGSIDEGHRRKMAPLVEAIARDHEGSREVERRGEPLFLAGWLEVVAETDHMLTLRGPGGLVGVRPKADRLDPSWNCPNCGVTGWNGARCITCGMLDDGD</sequence>
<organism evidence="3 4">
    <name type="scientific">Sphingomonas sanguinis</name>
    <dbReference type="NCBI Taxonomy" id="33051"/>
    <lineage>
        <taxon>Bacteria</taxon>
        <taxon>Pseudomonadati</taxon>
        <taxon>Pseudomonadota</taxon>
        <taxon>Alphaproteobacteria</taxon>
        <taxon>Sphingomonadales</taxon>
        <taxon>Sphingomonadaceae</taxon>
        <taxon>Sphingomonas</taxon>
    </lineage>
</organism>
<protein>
    <recommendedName>
        <fullName evidence="2">HNH nuclease domain-containing protein</fullName>
    </recommendedName>
</protein>
<dbReference type="InterPro" id="IPR003615">
    <property type="entry name" value="HNH_nuc"/>
</dbReference>
<dbReference type="CDD" id="cd00085">
    <property type="entry name" value="HNHc"/>
    <property type="match status" value="1"/>
</dbReference>
<evidence type="ECO:0000313" key="3">
    <source>
        <dbReference type="EMBL" id="MDZ7283114.1"/>
    </source>
</evidence>
<evidence type="ECO:0000256" key="1">
    <source>
        <dbReference type="ARBA" id="ARBA00022723"/>
    </source>
</evidence>
<accession>A0ABU5LT59</accession>
<name>A0ABU5LT59_9SPHN</name>
<evidence type="ECO:0000259" key="2">
    <source>
        <dbReference type="SMART" id="SM00507"/>
    </source>
</evidence>
<reference evidence="4" key="1">
    <citation type="submission" date="2023-07" db="EMBL/GenBank/DDBJ databases">
        <title>Whole genome sequence analysis of rice epiphytic Sphingomonas sanguinis OsEp_Plm_15B2.</title>
        <authorList>
            <person name="Sahu K.P."/>
            <person name="Asharani P."/>
            <person name="Reddy B."/>
            <person name="Kumar A."/>
        </authorList>
    </citation>
    <scope>NUCLEOTIDE SEQUENCE [LARGE SCALE GENOMIC DNA]</scope>
    <source>
        <strain evidence="4">OsEp_Plm_15B2</strain>
    </source>
</reference>
<dbReference type="RefSeq" id="WP_219019672.1">
    <property type="nucleotide sequence ID" value="NZ_CP079203.1"/>
</dbReference>
<dbReference type="PROSITE" id="PS00202">
    <property type="entry name" value="RUBREDOXIN"/>
    <property type="match status" value="1"/>
</dbReference>
<dbReference type="Proteomes" id="UP001292182">
    <property type="component" value="Unassembled WGS sequence"/>
</dbReference>
<keyword evidence="4" id="KW-1185">Reference proteome</keyword>
<feature type="domain" description="HNH nuclease" evidence="2">
    <location>
        <begin position="11"/>
        <end position="80"/>
    </location>
</feature>
<comment type="caution">
    <text evidence="3">The sequence shown here is derived from an EMBL/GenBank/DDBJ whole genome shotgun (WGS) entry which is preliminary data.</text>
</comment>